<evidence type="ECO:0000313" key="3">
    <source>
        <dbReference type="Proteomes" id="UP001234989"/>
    </source>
</evidence>
<dbReference type="AlphaFoldDB" id="A0AAF0R2G7"/>
<accession>A0AAF0R2G7</accession>
<dbReference type="Pfam" id="PF24626">
    <property type="entry name" value="SH3_Tf2-1"/>
    <property type="match status" value="1"/>
</dbReference>
<feature type="domain" description="Tf2-1-like SH3-like" evidence="1">
    <location>
        <begin position="42"/>
        <end position="78"/>
    </location>
</feature>
<dbReference type="PANTHER" id="PTHR46148">
    <property type="entry name" value="CHROMO DOMAIN-CONTAINING PROTEIN"/>
    <property type="match status" value="1"/>
</dbReference>
<evidence type="ECO:0000259" key="1">
    <source>
        <dbReference type="Pfam" id="PF24626"/>
    </source>
</evidence>
<dbReference type="Proteomes" id="UP001234989">
    <property type="component" value="Chromosome 6"/>
</dbReference>
<dbReference type="PANTHER" id="PTHR46148:SF60">
    <property type="entry name" value="CHROMO DOMAIN-CONTAINING PROTEIN"/>
    <property type="match status" value="1"/>
</dbReference>
<protein>
    <recommendedName>
        <fullName evidence="1">Tf2-1-like SH3-like domain-containing protein</fullName>
    </recommendedName>
</protein>
<organism evidence="2 3">
    <name type="scientific">Solanum verrucosum</name>
    <dbReference type="NCBI Taxonomy" id="315347"/>
    <lineage>
        <taxon>Eukaryota</taxon>
        <taxon>Viridiplantae</taxon>
        <taxon>Streptophyta</taxon>
        <taxon>Embryophyta</taxon>
        <taxon>Tracheophyta</taxon>
        <taxon>Spermatophyta</taxon>
        <taxon>Magnoliopsida</taxon>
        <taxon>eudicotyledons</taxon>
        <taxon>Gunneridae</taxon>
        <taxon>Pentapetalae</taxon>
        <taxon>asterids</taxon>
        <taxon>lamiids</taxon>
        <taxon>Solanales</taxon>
        <taxon>Solanaceae</taxon>
        <taxon>Solanoideae</taxon>
        <taxon>Solaneae</taxon>
        <taxon>Solanum</taxon>
    </lineage>
</organism>
<evidence type="ECO:0000313" key="2">
    <source>
        <dbReference type="EMBL" id="WMV32792.1"/>
    </source>
</evidence>
<reference evidence="2" key="1">
    <citation type="submission" date="2023-08" db="EMBL/GenBank/DDBJ databases">
        <title>A de novo genome assembly of Solanum verrucosum Schlechtendal, a Mexican diploid species geographically isolated from the other diploid A-genome species in potato relatives.</title>
        <authorList>
            <person name="Hosaka K."/>
        </authorList>
    </citation>
    <scope>NUCLEOTIDE SEQUENCE</scope>
    <source>
        <tissue evidence="2">Young leaves</tissue>
    </source>
</reference>
<dbReference type="EMBL" id="CP133617">
    <property type="protein sequence ID" value="WMV32792.1"/>
    <property type="molecule type" value="Genomic_DNA"/>
</dbReference>
<keyword evidence="3" id="KW-1185">Reference proteome</keyword>
<gene>
    <name evidence="2" type="ORF">MTR67_026177</name>
</gene>
<proteinExistence type="predicted"/>
<sequence length="157" mass="17785">MKKSAHFITIKVYFLAEDYAKLYIMEMVKLHGATFSVISDRGPYQILKLNGKVAYDMDLPNELSPIHSVFHVSMLKKCTGDLASIIPLEGLGVDKSLSYEEVPLEILDRLVIRLKTKEIASVKVLWRNHLVEDGTLEAEANMKSRYPHLFPSTPILP</sequence>
<dbReference type="InterPro" id="IPR056924">
    <property type="entry name" value="SH3_Tf2-1"/>
</dbReference>
<name>A0AAF0R2G7_SOLVR</name>